<keyword evidence="3" id="KW-1185">Reference proteome</keyword>
<comment type="caution">
    <text evidence="2">The sequence shown here is derived from an EMBL/GenBank/DDBJ whole genome shotgun (WGS) entry which is preliminary data.</text>
</comment>
<gene>
    <name evidence="2" type="ORF">SCAL_000342</name>
</gene>
<name>A0A1F2PDE5_9EURY</name>
<dbReference type="Gene3D" id="3.40.50.1980">
    <property type="entry name" value="Nitrogenase molybdenum iron protein domain"/>
    <property type="match status" value="2"/>
</dbReference>
<dbReference type="EMBL" id="LYOS01000001">
    <property type="protein sequence ID" value="OFV68666.1"/>
    <property type="molecule type" value="Genomic_DNA"/>
</dbReference>
<dbReference type="InterPro" id="IPR050902">
    <property type="entry name" value="ABC_Transporter_SBP"/>
</dbReference>
<protein>
    <submittedName>
        <fullName evidence="2">Periplasmic binding protein</fullName>
    </submittedName>
</protein>
<dbReference type="Pfam" id="PF01497">
    <property type="entry name" value="Peripla_BP_2"/>
    <property type="match status" value="1"/>
</dbReference>
<feature type="domain" description="Fe/B12 periplasmic-binding" evidence="1">
    <location>
        <begin position="38"/>
        <end position="317"/>
    </location>
</feature>
<evidence type="ECO:0000313" key="2">
    <source>
        <dbReference type="EMBL" id="OFV68666.1"/>
    </source>
</evidence>
<dbReference type="PROSITE" id="PS50983">
    <property type="entry name" value="FE_B12_PBP"/>
    <property type="match status" value="1"/>
</dbReference>
<evidence type="ECO:0000259" key="1">
    <source>
        <dbReference type="PROSITE" id="PS50983"/>
    </source>
</evidence>
<dbReference type="AlphaFoldDB" id="A0A1F2PDE5"/>
<reference evidence="2" key="1">
    <citation type="submission" date="2016-05" db="EMBL/GenBank/DDBJ databases">
        <title>Microbial consortia oxidize butane by reversing methanogenesis.</title>
        <authorList>
            <person name="Laso-Perez R."/>
            <person name="Richter M."/>
            <person name="Wegener G."/>
            <person name="Musat F."/>
        </authorList>
    </citation>
    <scope>NUCLEOTIDE SEQUENCE [LARGE SCALE GENOMIC DNA]</scope>
    <source>
        <strain evidence="2">BOX2</strain>
    </source>
</reference>
<dbReference type="SUPFAM" id="SSF53807">
    <property type="entry name" value="Helical backbone' metal receptor"/>
    <property type="match status" value="1"/>
</dbReference>
<accession>A0A1F2PDE5</accession>
<dbReference type="PANTHER" id="PTHR30535">
    <property type="entry name" value="VITAMIN B12-BINDING PROTEIN"/>
    <property type="match status" value="1"/>
</dbReference>
<dbReference type="STRING" id="1838285.SCAL_000342"/>
<evidence type="ECO:0000313" key="3">
    <source>
        <dbReference type="Proteomes" id="UP000186940"/>
    </source>
</evidence>
<organism evidence="2 3">
    <name type="scientific">Candidatus Syntropharchaeum caldarium</name>
    <dbReference type="NCBI Taxonomy" id="1838285"/>
    <lineage>
        <taxon>Archaea</taxon>
        <taxon>Methanobacteriati</taxon>
        <taxon>Methanobacteriota</taxon>
        <taxon>Stenosarchaea group</taxon>
        <taxon>Methanomicrobia</taxon>
        <taxon>Methanosarcinales</taxon>
        <taxon>ANME-2 cluster</taxon>
        <taxon>Candidatus Syntropharchaeum</taxon>
    </lineage>
</organism>
<dbReference type="Proteomes" id="UP000186940">
    <property type="component" value="Unassembled WGS sequence"/>
</dbReference>
<dbReference type="InterPro" id="IPR002491">
    <property type="entry name" value="ABC_transptr_periplasmic_BD"/>
</dbReference>
<proteinExistence type="predicted"/>
<sequence length="348" mass="39091">MQDVTQTELTILGRDKTLTVIDDTGETVTLSEPVESFVYHGHNAYVYETLRAIGAADRIVGVSDRFVTPGKCRYSEAYFPELLVGCTNVGLLKSPDYEVVNTLRPDLVISDEEKYYDRTKTPGIPVIALDVKMEQFTENTMKYGYIFDKVEEAEEYINWRNGWRDTIEERTAGLSEDEKPLVYFGATYTPGSTTTAIYAEYRGALVRLAGGKNLGDELPGAVGYNKIDPEWIIDRNPDVAIFAAGNTYCGYDIDDTSAMAAFSADFLNSPNFAEVNAVTNKQVYIINFPHFVVGGASGMLASAYFAKWLHPDLFEDMDPQEIQQEFITEFQHIDFDVEEHGTFVYPEM</sequence>
<dbReference type="PANTHER" id="PTHR30535:SF34">
    <property type="entry name" value="MOLYBDATE-BINDING PROTEIN MOLA"/>
    <property type="match status" value="1"/>
</dbReference>